<dbReference type="EMBL" id="BEXA01000006">
    <property type="protein sequence ID" value="GAY74045.1"/>
    <property type="molecule type" value="Genomic_DNA"/>
</dbReference>
<feature type="domain" description="Competence protein CoiA-like N-terminal" evidence="2">
    <location>
        <begin position="18"/>
        <end position="48"/>
    </location>
</feature>
<dbReference type="Pfam" id="PF06054">
    <property type="entry name" value="CoiA_nuc"/>
    <property type="match status" value="1"/>
</dbReference>
<dbReference type="RefSeq" id="WP_125008771.1">
    <property type="nucleotide sequence ID" value="NZ_BEXA01000006.1"/>
</dbReference>
<feature type="domain" description="Competence protein CoiA nuclease-like" evidence="1">
    <location>
        <begin position="55"/>
        <end position="179"/>
    </location>
</feature>
<evidence type="ECO:0000313" key="4">
    <source>
        <dbReference type="Proteomes" id="UP000286974"/>
    </source>
</evidence>
<name>A0A401FNS2_9LACO</name>
<dbReference type="AlphaFoldDB" id="A0A401FNS2"/>
<accession>A0A401FNS2</accession>
<sequence>MLMAQENGKLILAVGAVRNGKYYCPQCGQLVILKNGKNRRPYFAHLPKAVKLEAESVYHKAGKQRLYNDMLKIKYSVQMEVVMNNKAQRADIYISNKALALEYQCSAISLKSVANRTLEYNNSGIKVWWILGDNYLNRRLTLATLQKFVRYKPECGFYLVFYSVRQSRYLLWSHIEEANGIFIYQVNRYQSLQECWRDWDDIQQIKPKLKLRKQEVSREAHRLQVNVMLKNQQYLELADLCYRCGYILTGAPIICHSISHRFYPIFYEVGLNFDLGCCLS</sequence>
<reference evidence="3 4" key="1">
    <citation type="submission" date="2017-11" db="EMBL/GenBank/DDBJ databases">
        <title>Draft Genome Sequence of Lactobacillus curieae NBRC 111893 isolated from Koso, a Japanese sugar-Vegetable Fermented Beverage.</title>
        <authorList>
            <person name="Chiou T.Y."/>
            <person name="Oshima K."/>
            <person name="Suda W."/>
            <person name="Hattori M."/>
            <person name="Takahashi T."/>
        </authorList>
    </citation>
    <scope>NUCLEOTIDE SEQUENCE [LARGE SCALE GENOMIC DNA]</scope>
    <source>
        <strain evidence="3 4">NBRC111893</strain>
    </source>
</reference>
<dbReference type="OrthoDB" id="3784230at2"/>
<proteinExistence type="predicted"/>
<gene>
    <name evidence="3" type="ORF">NBRC111893_2191</name>
</gene>
<protein>
    <submittedName>
        <fullName evidence="3">Competence protein CoiA</fullName>
    </submittedName>
</protein>
<dbReference type="Pfam" id="PF25164">
    <property type="entry name" value="CoiA_N"/>
    <property type="match status" value="1"/>
</dbReference>
<comment type="caution">
    <text evidence="3">The sequence shown here is derived from an EMBL/GenBank/DDBJ whole genome shotgun (WGS) entry which is preliminary data.</text>
</comment>
<evidence type="ECO:0000313" key="3">
    <source>
        <dbReference type="EMBL" id="GAY74045.1"/>
    </source>
</evidence>
<evidence type="ECO:0000259" key="2">
    <source>
        <dbReference type="Pfam" id="PF25164"/>
    </source>
</evidence>
<evidence type="ECO:0000259" key="1">
    <source>
        <dbReference type="Pfam" id="PF06054"/>
    </source>
</evidence>
<dbReference type="Proteomes" id="UP000286974">
    <property type="component" value="Unassembled WGS sequence"/>
</dbReference>
<dbReference type="InterPro" id="IPR010330">
    <property type="entry name" value="CoiA_nuc"/>
</dbReference>
<dbReference type="InterPro" id="IPR057253">
    <property type="entry name" value="CoiA-like_N"/>
</dbReference>
<organism evidence="3 4">
    <name type="scientific">Lentilactobacillus kosonis</name>
    <dbReference type="NCBI Taxonomy" id="2810561"/>
    <lineage>
        <taxon>Bacteria</taxon>
        <taxon>Bacillati</taxon>
        <taxon>Bacillota</taxon>
        <taxon>Bacilli</taxon>
        <taxon>Lactobacillales</taxon>
        <taxon>Lactobacillaceae</taxon>
        <taxon>Lentilactobacillus</taxon>
    </lineage>
</organism>
<keyword evidence="4" id="KW-1185">Reference proteome</keyword>